<protein>
    <submittedName>
        <fullName evidence="1">DUF268 domain-containing protein</fullName>
    </submittedName>
</protein>
<keyword evidence="2" id="KW-1185">Reference proteome</keyword>
<comment type="caution">
    <text evidence="1">The sequence shown here is derived from an EMBL/GenBank/DDBJ whole genome shotgun (WGS) entry which is preliminary data.</text>
</comment>
<dbReference type="Pfam" id="PF03269">
    <property type="entry name" value="DUF268"/>
    <property type="match status" value="1"/>
</dbReference>
<dbReference type="InterPro" id="IPR029063">
    <property type="entry name" value="SAM-dependent_MTases_sf"/>
</dbReference>
<dbReference type="Gene3D" id="3.40.50.150">
    <property type="entry name" value="Vaccinia Virus protein VP39"/>
    <property type="match status" value="1"/>
</dbReference>
<dbReference type="InterPro" id="IPR004951">
    <property type="entry name" value="DUF268_CAE_spp"/>
</dbReference>
<evidence type="ECO:0000313" key="1">
    <source>
        <dbReference type="EMBL" id="TSJ78678.1"/>
    </source>
</evidence>
<sequence>MKARTVWFWSRENGPQAERRIPFRRSLMLKSIRAFAPRSLIRKLRATFRSHCEERRQLAHLSLQRNAFVAAGGTRRFALGYDYPCLNDNKAQIPFEPHYFYHPAWACRVLRSINPAHHIDISSIFSFAGCISAFWPTDYYEYQPPTVKLDGLQAGRVDLCALPFADKSVASLSCLHVIEHVGLGRYGDPLDPDGDIKAARELVRVLAPAGHFLFVTPVAEIASVEFNAHRIYSFEAVMALFPSLKLQEFAVVLDDHHRGLIRHADASLLAGQRFACGCFHFTCPL</sequence>
<proteinExistence type="predicted"/>
<dbReference type="AlphaFoldDB" id="A0A556QPV5"/>
<gene>
    <name evidence="1" type="ORF">FPL22_05065</name>
</gene>
<name>A0A556QPV5_9BACT</name>
<evidence type="ECO:0000313" key="2">
    <source>
        <dbReference type="Proteomes" id="UP000315648"/>
    </source>
</evidence>
<dbReference type="OrthoDB" id="9792586at2"/>
<dbReference type="SUPFAM" id="SSF53335">
    <property type="entry name" value="S-adenosyl-L-methionine-dependent methyltransferases"/>
    <property type="match status" value="1"/>
</dbReference>
<reference evidence="1 2" key="1">
    <citation type="submission" date="2019-07" db="EMBL/GenBank/DDBJ databases">
        <title>Description of 53C-WASEF.</title>
        <authorList>
            <person name="Pitt A."/>
            <person name="Hahn M.W."/>
        </authorList>
    </citation>
    <scope>NUCLEOTIDE SEQUENCE [LARGE SCALE GENOMIC DNA]</scope>
    <source>
        <strain evidence="1 2">53C-WASEF</strain>
    </source>
</reference>
<accession>A0A556QPV5</accession>
<dbReference type="EMBL" id="VMBG01000001">
    <property type="protein sequence ID" value="TSJ78678.1"/>
    <property type="molecule type" value="Genomic_DNA"/>
</dbReference>
<organism evidence="1 2">
    <name type="scientific">Rariglobus hedericola</name>
    <dbReference type="NCBI Taxonomy" id="2597822"/>
    <lineage>
        <taxon>Bacteria</taxon>
        <taxon>Pseudomonadati</taxon>
        <taxon>Verrucomicrobiota</taxon>
        <taxon>Opitutia</taxon>
        <taxon>Opitutales</taxon>
        <taxon>Opitutaceae</taxon>
        <taxon>Rariglobus</taxon>
    </lineage>
</organism>
<dbReference type="Proteomes" id="UP000315648">
    <property type="component" value="Unassembled WGS sequence"/>
</dbReference>